<protein>
    <submittedName>
        <fullName evidence="1">Uncharacterized protein</fullName>
    </submittedName>
</protein>
<name>A0A382TPW1_9ZZZZ</name>
<evidence type="ECO:0000313" key="1">
    <source>
        <dbReference type="EMBL" id="SVD24124.1"/>
    </source>
</evidence>
<sequence length="36" mass="4066">PHPILDEILSMDLSVITPLDAINKLHQLQTDIRESV</sequence>
<dbReference type="AlphaFoldDB" id="A0A382TPW1"/>
<feature type="non-terminal residue" evidence="1">
    <location>
        <position position="1"/>
    </location>
</feature>
<reference evidence="1" key="1">
    <citation type="submission" date="2018-05" db="EMBL/GenBank/DDBJ databases">
        <authorList>
            <person name="Lanie J.A."/>
            <person name="Ng W.-L."/>
            <person name="Kazmierczak K.M."/>
            <person name="Andrzejewski T.M."/>
            <person name="Davidsen T.M."/>
            <person name="Wayne K.J."/>
            <person name="Tettelin H."/>
            <person name="Glass J.I."/>
            <person name="Rusch D."/>
            <person name="Podicherti R."/>
            <person name="Tsui H.-C.T."/>
            <person name="Winkler M.E."/>
        </authorList>
    </citation>
    <scope>NUCLEOTIDE SEQUENCE</scope>
</reference>
<dbReference type="EMBL" id="UINC01138275">
    <property type="protein sequence ID" value="SVD24124.1"/>
    <property type="molecule type" value="Genomic_DNA"/>
</dbReference>
<organism evidence="1">
    <name type="scientific">marine metagenome</name>
    <dbReference type="NCBI Taxonomy" id="408172"/>
    <lineage>
        <taxon>unclassified sequences</taxon>
        <taxon>metagenomes</taxon>
        <taxon>ecological metagenomes</taxon>
    </lineage>
</organism>
<proteinExistence type="predicted"/>
<accession>A0A382TPW1</accession>
<gene>
    <name evidence="1" type="ORF">METZ01_LOCUS376978</name>
</gene>